<dbReference type="InterPro" id="IPR029044">
    <property type="entry name" value="Nucleotide-diphossugar_trans"/>
</dbReference>
<keyword evidence="3" id="KW-1185">Reference proteome</keyword>
<dbReference type="EMBL" id="AODQ01000007">
    <property type="protein sequence ID" value="EMR04366.1"/>
    <property type="molecule type" value="Genomic_DNA"/>
</dbReference>
<protein>
    <submittedName>
        <fullName evidence="2">UTP--glucose-1-phosphate uridylyltransferase</fullName>
        <ecNumber evidence="2">2.7.7.9</ecNumber>
    </submittedName>
</protein>
<name>M7NB04_9BACT</name>
<dbReference type="SUPFAM" id="SSF53448">
    <property type="entry name" value="Nucleotide-diphospho-sugar transferases"/>
    <property type="match status" value="1"/>
</dbReference>
<dbReference type="PANTHER" id="PTHR42883:SF2">
    <property type="entry name" value="THYMIDYLYLTRANSFERASE"/>
    <property type="match status" value="1"/>
</dbReference>
<dbReference type="OrthoDB" id="9803871at2"/>
<proteinExistence type="predicted"/>
<dbReference type="eggNOG" id="COG1208">
    <property type="taxonomic scope" value="Bacteria"/>
</dbReference>
<keyword evidence="2" id="KW-0548">Nucleotidyltransferase</keyword>
<dbReference type="RefSeq" id="WP_009193936.1">
    <property type="nucleotide sequence ID" value="NZ_AODQ01000007.1"/>
</dbReference>
<evidence type="ECO:0000259" key="1">
    <source>
        <dbReference type="Pfam" id="PF00483"/>
    </source>
</evidence>
<dbReference type="GO" id="GO:0003983">
    <property type="term" value="F:UTP:glucose-1-phosphate uridylyltransferase activity"/>
    <property type="evidence" value="ECO:0007669"/>
    <property type="project" value="UniProtKB-EC"/>
</dbReference>
<dbReference type="Gene3D" id="2.160.10.10">
    <property type="entry name" value="Hexapeptide repeat proteins"/>
    <property type="match status" value="1"/>
</dbReference>
<dbReference type="CDD" id="cd04181">
    <property type="entry name" value="NTP_transferase"/>
    <property type="match status" value="1"/>
</dbReference>
<keyword evidence="2" id="KW-0808">Transferase</keyword>
<dbReference type="Pfam" id="PF00483">
    <property type="entry name" value="NTP_transferase"/>
    <property type="match status" value="1"/>
</dbReference>
<dbReference type="PANTHER" id="PTHR42883">
    <property type="entry name" value="GLUCOSE-1-PHOSPHATE THYMIDYLTRANSFERASE"/>
    <property type="match status" value="1"/>
</dbReference>
<dbReference type="PATRIC" id="fig|1279009.4.peg.539"/>
<dbReference type="STRING" id="1279009.ADICEAN_00529"/>
<dbReference type="Proteomes" id="UP000011910">
    <property type="component" value="Unassembled WGS sequence"/>
</dbReference>
<dbReference type="InterPro" id="IPR005835">
    <property type="entry name" value="NTP_transferase_dom"/>
</dbReference>
<comment type="caution">
    <text evidence="2">The sequence shown here is derived from an EMBL/GenBank/DDBJ whole genome shotgun (WGS) entry which is preliminary data.</text>
</comment>
<dbReference type="Gene3D" id="3.90.550.10">
    <property type="entry name" value="Spore Coat Polysaccharide Biosynthesis Protein SpsA, Chain A"/>
    <property type="match status" value="1"/>
</dbReference>
<accession>M7NB04</accession>
<dbReference type="EC" id="2.7.7.9" evidence="2"/>
<organism evidence="2 3">
    <name type="scientific">Cesiribacter andamanensis AMV16</name>
    <dbReference type="NCBI Taxonomy" id="1279009"/>
    <lineage>
        <taxon>Bacteria</taxon>
        <taxon>Pseudomonadati</taxon>
        <taxon>Bacteroidota</taxon>
        <taxon>Cytophagia</taxon>
        <taxon>Cytophagales</taxon>
        <taxon>Cesiribacteraceae</taxon>
        <taxon>Cesiribacter</taxon>
    </lineage>
</organism>
<dbReference type="AlphaFoldDB" id="M7NB04"/>
<evidence type="ECO:0000313" key="3">
    <source>
        <dbReference type="Proteomes" id="UP000011910"/>
    </source>
</evidence>
<sequence length="334" mass="36951">MKAIIPVAGVGSRLRPHTHTQPKALVPVAGKAILLHIVDMLIDHGVEDLVFVVGYLGSKIRRVITNRYKDTHLKIDFIVQDPREGIGHALYLARDTFRNEKEMLIVLGDTIVDLNLKVLTESPHSVLGVQKVSEPGRFGIAELDHTGNIRRLVEKPQIPKSNLALVGIYKIADPALLTEGLEYILGNNIKTLGEYQLTDALMYMVEKGHVMRTTPVDSWFDCGKRSSLLNANAILLTRMHKEQPQKYKYPSTIIIPPVSIGKNCKITHSIIGPNAAIGDDAIVSYSIVEDTIVGSFSELRNIMLSHSIIGNDTRILGLSQQLNIGDNTEINFTE</sequence>
<reference evidence="2 3" key="1">
    <citation type="journal article" date="2013" name="Genome Announc.">
        <title>Draft Genome Sequence of Cesiribacter andamanensis Strain AMV16T, Isolated from a Soil Sample from a Mud Volcano in the Andaman Islands, India.</title>
        <authorList>
            <person name="Shivaji S."/>
            <person name="Ara S."/>
            <person name="Begum Z."/>
            <person name="Srinivas T.N."/>
            <person name="Singh A."/>
            <person name="Kumar Pinnaka A."/>
        </authorList>
    </citation>
    <scope>NUCLEOTIDE SEQUENCE [LARGE SCALE GENOMIC DNA]</scope>
    <source>
        <strain evidence="2 3">AMV16</strain>
    </source>
</reference>
<gene>
    <name evidence="2" type="primary">gtaB_2</name>
    <name evidence="2" type="ORF">ADICEAN_00529</name>
</gene>
<feature type="domain" description="Nucleotidyl transferase" evidence="1">
    <location>
        <begin position="2"/>
        <end position="236"/>
    </location>
</feature>
<evidence type="ECO:0000313" key="2">
    <source>
        <dbReference type="EMBL" id="EMR04366.1"/>
    </source>
</evidence>